<reference evidence="2" key="1">
    <citation type="journal article" date="2019" name="Int. J. Syst. Evol. Microbiol.">
        <title>The Global Catalogue of Microorganisms (GCM) 10K type strain sequencing project: providing services to taxonomists for standard genome sequencing and annotation.</title>
        <authorList>
            <consortium name="The Broad Institute Genomics Platform"/>
            <consortium name="The Broad Institute Genome Sequencing Center for Infectious Disease"/>
            <person name="Wu L."/>
            <person name="Ma J."/>
        </authorList>
    </citation>
    <scope>NUCLEOTIDE SEQUENCE [LARGE SCALE GENOMIC DNA]</scope>
    <source>
        <strain evidence="2">KCTC 5701</strain>
    </source>
</reference>
<dbReference type="Proteomes" id="UP001596065">
    <property type="component" value="Unassembled WGS sequence"/>
</dbReference>
<keyword evidence="2" id="KW-1185">Reference proteome</keyword>
<evidence type="ECO:0000313" key="2">
    <source>
        <dbReference type="Proteomes" id="UP001596065"/>
    </source>
</evidence>
<dbReference type="EMBL" id="JBHSOE010000003">
    <property type="protein sequence ID" value="MFC5654462.1"/>
    <property type="molecule type" value="Genomic_DNA"/>
</dbReference>
<name>A0ABW0W8D4_STRNO</name>
<proteinExistence type="predicted"/>
<dbReference type="RefSeq" id="WP_344347231.1">
    <property type="nucleotide sequence ID" value="NZ_BAAASM010000009.1"/>
</dbReference>
<gene>
    <name evidence="1" type="ORF">ACFP3J_03010</name>
</gene>
<protein>
    <submittedName>
        <fullName evidence="1">Uncharacterized protein</fullName>
    </submittedName>
</protein>
<evidence type="ECO:0000313" key="1">
    <source>
        <dbReference type="EMBL" id="MFC5654462.1"/>
    </source>
</evidence>
<accession>A0ABW0W8D4</accession>
<comment type="caution">
    <text evidence="1">The sequence shown here is derived from an EMBL/GenBank/DDBJ whole genome shotgun (WGS) entry which is preliminary data.</text>
</comment>
<sequence length="126" mass="13708">MSTNTDATTVTFPSGSTVDLPAGMIPCRRPEAVTYDGSRYILVGTTPAGREIRSSYSCAAYSRAVDVHSMRAAVAKVRARAKQYEERDLTLKAQKARRNADWMEARHAVAIADWAADPAPCSCPED</sequence>
<organism evidence="1 2">
    <name type="scientific">Streptomyces nogalater</name>
    <dbReference type="NCBI Taxonomy" id="38314"/>
    <lineage>
        <taxon>Bacteria</taxon>
        <taxon>Bacillati</taxon>
        <taxon>Actinomycetota</taxon>
        <taxon>Actinomycetes</taxon>
        <taxon>Kitasatosporales</taxon>
        <taxon>Streptomycetaceae</taxon>
        <taxon>Streptomyces</taxon>
    </lineage>
</organism>